<proteinExistence type="predicted"/>
<evidence type="ECO:0000256" key="1">
    <source>
        <dbReference type="ARBA" id="ARBA00022723"/>
    </source>
</evidence>
<dbReference type="SMART" id="SM00184">
    <property type="entry name" value="RING"/>
    <property type="match status" value="1"/>
</dbReference>
<protein>
    <recommendedName>
        <fullName evidence="5">RING-type domain-containing protein</fullName>
    </recommendedName>
</protein>
<dbReference type="PANTHER" id="PTHR45931">
    <property type="entry name" value="SI:CH211-59O9.10"/>
    <property type="match status" value="1"/>
</dbReference>
<dbReference type="Proteomes" id="UP001300502">
    <property type="component" value="Unassembled WGS sequence"/>
</dbReference>
<reference evidence="6 7" key="1">
    <citation type="submission" date="2022-07" db="EMBL/GenBank/DDBJ databases">
        <title>Genome-wide signatures of adaptation to extreme environments.</title>
        <authorList>
            <person name="Cho C.H."/>
            <person name="Yoon H.S."/>
        </authorList>
    </citation>
    <scope>NUCLEOTIDE SEQUENCE [LARGE SCALE GENOMIC DNA]</scope>
    <source>
        <strain evidence="6 7">108.79 E11</strain>
    </source>
</reference>
<dbReference type="GO" id="GO:0006511">
    <property type="term" value="P:ubiquitin-dependent protein catabolic process"/>
    <property type="evidence" value="ECO:0007669"/>
    <property type="project" value="TreeGrafter"/>
</dbReference>
<dbReference type="GO" id="GO:0005634">
    <property type="term" value="C:nucleus"/>
    <property type="evidence" value="ECO:0007669"/>
    <property type="project" value="TreeGrafter"/>
</dbReference>
<dbReference type="PANTHER" id="PTHR45931:SF3">
    <property type="entry name" value="RING ZINC FINGER-CONTAINING PROTEIN"/>
    <property type="match status" value="1"/>
</dbReference>
<evidence type="ECO:0000256" key="4">
    <source>
        <dbReference type="PROSITE-ProRule" id="PRU00175"/>
    </source>
</evidence>
<dbReference type="GO" id="GO:0061630">
    <property type="term" value="F:ubiquitin protein ligase activity"/>
    <property type="evidence" value="ECO:0007669"/>
    <property type="project" value="TreeGrafter"/>
</dbReference>
<dbReference type="InterPro" id="IPR001841">
    <property type="entry name" value="Znf_RING"/>
</dbReference>
<dbReference type="InterPro" id="IPR013083">
    <property type="entry name" value="Znf_RING/FYVE/PHD"/>
</dbReference>
<feature type="domain" description="RING-type" evidence="5">
    <location>
        <begin position="25"/>
        <end position="66"/>
    </location>
</feature>
<evidence type="ECO:0000256" key="3">
    <source>
        <dbReference type="ARBA" id="ARBA00022833"/>
    </source>
</evidence>
<dbReference type="PROSITE" id="PS50089">
    <property type="entry name" value="ZF_RING_2"/>
    <property type="match status" value="1"/>
</dbReference>
<organism evidence="6 7">
    <name type="scientific">Galdieria yellowstonensis</name>
    <dbReference type="NCBI Taxonomy" id="3028027"/>
    <lineage>
        <taxon>Eukaryota</taxon>
        <taxon>Rhodophyta</taxon>
        <taxon>Bangiophyceae</taxon>
        <taxon>Galdieriales</taxon>
        <taxon>Galdieriaceae</taxon>
        <taxon>Galdieria</taxon>
    </lineage>
</organism>
<dbReference type="InterPro" id="IPR051834">
    <property type="entry name" value="RING_finger_E3_ligase"/>
</dbReference>
<accession>A0AAV9IHU6</accession>
<dbReference type="EMBL" id="JANCYU010000044">
    <property type="protein sequence ID" value="KAK4526828.1"/>
    <property type="molecule type" value="Genomic_DNA"/>
</dbReference>
<keyword evidence="3" id="KW-0862">Zinc</keyword>
<evidence type="ECO:0000259" key="5">
    <source>
        <dbReference type="PROSITE" id="PS50089"/>
    </source>
</evidence>
<dbReference type="GO" id="GO:0008270">
    <property type="term" value="F:zinc ion binding"/>
    <property type="evidence" value="ECO:0007669"/>
    <property type="project" value="UniProtKB-KW"/>
</dbReference>
<evidence type="ECO:0000256" key="2">
    <source>
        <dbReference type="ARBA" id="ARBA00022771"/>
    </source>
</evidence>
<name>A0AAV9IHU6_9RHOD</name>
<keyword evidence="1" id="KW-0479">Metal-binding</keyword>
<keyword evidence="7" id="KW-1185">Reference proteome</keyword>
<keyword evidence="2 4" id="KW-0863">Zinc-finger</keyword>
<gene>
    <name evidence="6" type="ORF">GAYE_SCF28MG4746</name>
</gene>
<evidence type="ECO:0000313" key="7">
    <source>
        <dbReference type="Proteomes" id="UP001300502"/>
    </source>
</evidence>
<dbReference type="SUPFAM" id="SSF57850">
    <property type="entry name" value="RING/U-box"/>
    <property type="match status" value="1"/>
</dbReference>
<dbReference type="Pfam" id="PF13639">
    <property type="entry name" value="zf-RING_2"/>
    <property type="match status" value="1"/>
</dbReference>
<comment type="caution">
    <text evidence="6">The sequence shown here is derived from an EMBL/GenBank/DDBJ whole genome shotgun (WGS) entry which is preliminary data.</text>
</comment>
<dbReference type="AlphaFoldDB" id="A0AAV9IHU6"/>
<dbReference type="Gene3D" id="3.30.40.10">
    <property type="entry name" value="Zinc/RING finger domain, C3HC4 (zinc finger)"/>
    <property type="match status" value="1"/>
</dbReference>
<evidence type="ECO:0000313" key="6">
    <source>
        <dbReference type="EMBL" id="KAK4526828.1"/>
    </source>
</evidence>
<sequence>MDIVQNLSYPTTENIVDIVNKYADCCICLERFSIGDRLRIVPCRHCFHSCCIMLWLNRCNLCPLCKTDVWKSINIETHV</sequence>